<name>A0A0D1VZU4_ANEMI</name>
<evidence type="ECO:0000256" key="6">
    <source>
        <dbReference type="ARBA" id="ARBA00022989"/>
    </source>
</evidence>
<dbReference type="GO" id="GO:0010041">
    <property type="term" value="P:response to iron(III) ion"/>
    <property type="evidence" value="ECO:0007669"/>
    <property type="project" value="TreeGrafter"/>
</dbReference>
<evidence type="ECO:0000313" key="10">
    <source>
        <dbReference type="EMBL" id="KON97825.1"/>
    </source>
</evidence>
<dbReference type="STRING" id="47500.AF333_22715"/>
<feature type="domain" description="Glycosyltransferase RgtA/B/C/D-like" evidence="9">
    <location>
        <begin position="2"/>
        <end position="98"/>
    </location>
</feature>
<dbReference type="InterPro" id="IPR038731">
    <property type="entry name" value="RgtA/B/C-like"/>
</dbReference>
<evidence type="ECO:0000256" key="7">
    <source>
        <dbReference type="ARBA" id="ARBA00023136"/>
    </source>
</evidence>
<dbReference type="Proteomes" id="UP000037269">
    <property type="component" value="Unassembled WGS sequence"/>
</dbReference>
<evidence type="ECO:0000256" key="4">
    <source>
        <dbReference type="ARBA" id="ARBA00022679"/>
    </source>
</evidence>
<dbReference type="Proteomes" id="UP000182836">
    <property type="component" value="Unassembled WGS sequence"/>
</dbReference>
<keyword evidence="12" id="KW-1185">Reference proteome</keyword>
<evidence type="ECO:0000256" key="2">
    <source>
        <dbReference type="ARBA" id="ARBA00022475"/>
    </source>
</evidence>
<evidence type="ECO:0000256" key="1">
    <source>
        <dbReference type="ARBA" id="ARBA00004651"/>
    </source>
</evidence>
<dbReference type="PATRIC" id="fig|47500.8.peg.3052"/>
<dbReference type="GO" id="GO:0005886">
    <property type="term" value="C:plasma membrane"/>
    <property type="evidence" value="ECO:0007669"/>
    <property type="project" value="UniProtKB-SubCell"/>
</dbReference>
<accession>A0A0D1VZU4</accession>
<feature type="transmembrane region" description="Helical" evidence="8">
    <location>
        <begin position="51"/>
        <end position="69"/>
    </location>
</feature>
<keyword evidence="7 8" id="KW-0472">Membrane</keyword>
<feature type="transmembrane region" description="Helical" evidence="8">
    <location>
        <begin position="20"/>
        <end position="44"/>
    </location>
</feature>
<dbReference type="AlphaFoldDB" id="A0A0D1VZU4"/>
<evidence type="ECO:0000313" key="13">
    <source>
        <dbReference type="Proteomes" id="UP000182836"/>
    </source>
</evidence>
<dbReference type="GO" id="GO:0016763">
    <property type="term" value="F:pentosyltransferase activity"/>
    <property type="evidence" value="ECO:0007669"/>
    <property type="project" value="TreeGrafter"/>
</dbReference>
<evidence type="ECO:0000256" key="3">
    <source>
        <dbReference type="ARBA" id="ARBA00022676"/>
    </source>
</evidence>
<dbReference type="Pfam" id="PF13231">
    <property type="entry name" value="PMT_2"/>
    <property type="match status" value="1"/>
</dbReference>
<dbReference type="EMBL" id="FNED01000001">
    <property type="protein sequence ID" value="SDH94856.1"/>
    <property type="molecule type" value="Genomic_DNA"/>
</dbReference>
<reference evidence="10 12" key="1">
    <citation type="submission" date="2015-07" db="EMBL/GenBank/DDBJ databases">
        <title>Fjat-14205 dsm 2895.</title>
        <authorList>
            <person name="Liu B."/>
            <person name="Wang J."/>
            <person name="Zhu Y."/>
            <person name="Liu G."/>
            <person name="Chen Q."/>
            <person name="Chen Z."/>
            <person name="Lan J."/>
            <person name="Che J."/>
            <person name="Ge C."/>
            <person name="Shi H."/>
            <person name="Pan Z."/>
            <person name="Liu X."/>
        </authorList>
    </citation>
    <scope>NUCLEOTIDE SEQUENCE [LARGE SCALE GENOMIC DNA]</scope>
    <source>
        <strain evidence="10 12">DSM 2895</strain>
    </source>
</reference>
<organism evidence="10 12">
    <name type="scientific">Aneurinibacillus migulanus</name>
    <name type="common">Bacillus migulanus</name>
    <dbReference type="NCBI Taxonomy" id="47500"/>
    <lineage>
        <taxon>Bacteria</taxon>
        <taxon>Bacillati</taxon>
        <taxon>Bacillota</taxon>
        <taxon>Bacilli</taxon>
        <taxon>Bacillales</taxon>
        <taxon>Paenibacillaceae</taxon>
        <taxon>Aneurinibacillus group</taxon>
        <taxon>Aneurinibacillus</taxon>
    </lineage>
</organism>
<keyword evidence="6 8" id="KW-1133">Transmembrane helix</keyword>
<sequence>MDKPLVTFWVQTVFAYMFGVHGWSVVLPQALAGIGSVLLIYSLIKPSFGRTAVRFTSLITACTPIAVAVSRTNNIDSLLVCTLLFATWMLFQGIHKQK</sequence>
<keyword evidence="2" id="KW-1003">Cell membrane</keyword>
<dbReference type="PANTHER" id="PTHR33908">
    <property type="entry name" value="MANNOSYLTRANSFERASE YKCB-RELATED"/>
    <property type="match status" value="1"/>
</dbReference>
<proteinExistence type="predicted"/>
<feature type="transmembrane region" description="Helical" evidence="8">
    <location>
        <begin position="75"/>
        <end position="94"/>
    </location>
</feature>
<gene>
    <name evidence="10" type="ORF">AF333_22715</name>
    <name evidence="11" type="ORF">SAMN04487909_10110</name>
</gene>
<dbReference type="InterPro" id="IPR050297">
    <property type="entry name" value="LipidA_mod_glycosyltrf_83"/>
</dbReference>
<evidence type="ECO:0000259" key="9">
    <source>
        <dbReference type="Pfam" id="PF13231"/>
    </source>
</evidence>
<dbReference type="GO" id="GO:0009103">
    <property type="term" value="P:lipopolysaccharide biosynthetic process"/>
    <property type="evidence" value="ECO:0007669"/>
    <property type="project" value="UniProtKB-ARBA"/>
</dbReference>
<dbReference type="PANTHER" id="PTHR33908:SF3">
    <property type="entry name" value="UNDECAPRENYL PHOSPHATE-ALPHA-4-AMINO-4-DEOXY-L-ARABINOSE ARABINOSYL TRANSFERASE"/>
    <property type="match status" value="1"/>
</dbReference>
<evidence type="ECO:0000313" key="12">
    <source>
        <dbReference type="Proteomes" id="UP000037269"/>
    </source>
</evidence>
<protein>
    <submittedName>
        <fullName evidence="11">Dolichyl-phosphate-mannose-protein mannosyltransferase</fullName>
    </submittedName>
</protein>
<comment type="subcellular location">
    <subcellularLocation>
        <location evidence="1">Cell membrane</location>
        <topology evidence="1">Multi-pass membrane protein</topology>
    </subcellularLocation>
</comment>
<keyword evidence="4 11" id="KW-0808">Transferase</keyword>
<keyword evidence="3 11" id="KW-0328">Glycosyltransferase</keyword>
<evidence type="ECO:0000256" key="8">
    <source>
        <dbReference type="SAM" id="Phobius"/>
    </source>
</evidence>
<dbReference type="EMBL" id="LGUG01000004">
    <property type="protein sequence ID" value="KON97825.1"/>
    <property type="molecule type" value="Genomic_DNA"/>
</dbReference>
<reference evidence="11 13" key="2">
    <citation type="submission" date="2016-10" db="EMBL/GenBank/DDBJ databases">
        <authorList>
            <person name="de Groot N.N."/>
        </authorList>
    </citation>
    <scope>NUCLEOTIDE SEQUENCE [LARGE SCALE GENOMIC DNA]</scope>
    <source>
        <strain evidence="11 13">DSM 2895</strain>
    </source>
</reference>
<evidence type="ECO:0000313" key="11">
    <source>
        <dbReference type="EMBL" id="SDH94856.1"/>
    </source>
</evidence>
<evidence type="ECO:0000256" key="5">
    <source>
        <dbReference type="ARBA" id="ARBA00022692"/>
    </source>
</evidence>
<keyword evidence="5 8" id="KW-0812">Transmembrane</keyword>